<evidence type="ECO:0000256" key="4">
    <source>
        <dbReference type="ARBA" id="ARBA00022758"/>
    </source>
</evidence>
<evidence type="ECO:0000313" key="6">
    <source>
        <dbReference type="WBParaSite" id="BXY_0682200.1"/>
    </source>
</evidence>
<sequence length="168" mass="18848">MEVQTVCHLFLPCFPQPFELSLTKYPIIYVDLGRRISAVGAVQAPRVVFDAPPSDPDASIDSDALSGLVKQVSEEWCAHIPEKKTLALFLPHNQLSSKLSREHFVNLLEYCEDELGFNKVLACFNRDGLDAKQGIPRALRCIGFNVLAPEHFPSCLDKSKLFCMVYHI</sequence>
<evidence type="ECO:0000313" key="5">
    <source>
        <dbReference type="Proteomes" id="UP000095284"/>
    </source>
</evidence>
<keyword evidence="4" id="KW-0688">Ribosomal frameshifting</keyword>
<dbReference type="GO" id="GO:0005737">
    <property type="term" value="C:cytoplasm"/>
    <property type="evidence" value="ECO:0007669"/>
    <property type="project" value="TreeGrafter"/>
</dbReference>
<name>A0A1I7S1E7_BURXY</name>
<protein>
    <recommendedName>
        <fullName evidence="3">Ornithine decarboxylase antizyme</fullName>
    </recommendedName>
</protein>
<evidence type="ECO:0000256" key="2">
    <source>
        <dbReference type="ARBA" id="ARBA00011836"/>
    </source>
</evidence>
<dbReference type="InterPro" id="IPR016181">
    <property type="entry name" value="Acyl_CoA_acyltransferase"/>
</dbReference>
<comment type="similarity">
    <text evidence="1">Belongs to the ODC antizyme family.</text>
</comment>
<dbReference type="Pfam" id="PF02100">
    <property type="entry name" value="ODC_AZ"/>
    <property type="match status" value="1"/>
</dbReference>
<organism evidence="5 6">
    <name type="scientific">Bursaphelenchus xylophilus</name>
    <name type="common">Pinewood nematode worm</name>
    <name type="synonym">Aphelenchoides xylophilus</name>
    <dbReference type="NCBI Taxonomy" id="6326"/>
    <lineage>
        <taxon>Eukaryota</taxon>
        <taxon>Metazoa</taxon>
        <taxon>Ecdysozoa</taxon>
        <taxon>Nematoda</taxon>
        <taxon>Chromadorea</taxon>
        <taxon>Rhabditida</taxon>
        <taxon>Tylenchina</taxon>
        <taxon>Tylenchomorpha</taxon>
        <taxon>Aphelenchoidea</taxon>
        <taxon>Aphelenchoididae</taxon>
        <taxon>Bursaphelenchus</taxon>
    </lineage>
</organism>
<reference evidence="6" key="1">
    <citation type="submission" date="2016-11" db="UniProtKB">
        <authorList>
            <consortium name="WormBaseParasite"/>
        </authorList>
    </citation>
    <scope>IDENTIFICATION</scope>
</reference>
<dbReference type="GO" id="GO:0008073">
    <property type="term" value="F:ornithine decarboxylase inhibitor activity"/>
    <property type="evidence" value="ECO:0007669"/>
    <property type="project" value="InterPro"/>
</dbReference>
<accession>A0A1I7S1E7</accession>
<dbReference type="InterPro" id="IPR038581">
    <property type="entry name" value="ODC_AZ_sf"/>
</dbReference>
<dbReference type="GO" id="GO:0045732">
    <property type="term" value="P:positive regulation of protein catabolic process"/>
    <property type="evidence" value="ECO:0007669"/>
    <property type="project" value="TreeGrafter"/>
</dbReference>
<evidence type="ECO:0000256" key="1">
    <source>
        <dbReference type="ARBA" id="ARBA00008796"/>
    </source>
</evidence>
<comment type="subunit">
    <text evidence="2">Interacts with ODC1 and thereby sterically blocks ODC homodimerization.</text>
</comment>
<dbReference type="Proteomes" id="UP000095284">
    <property type="component" value="Unplaced"/>
</dbReference>
<proteinExistence type="inferred from homology"/>
<dbReference type="WBParaSite" id="BXY_0682200.1">
    <property type="protein sequence ID" value="BXY_0682200.1"/>
    <property type="gene ID" value="BXY_0682200"/>
</dbReference>
<dbReference type="PANTHER" id="PTHR10279:SF10">
    <property type="entry name" value="ORNITHINE DECARBOXYLASE ANTIZYME"/>
    <property type="match status" value="1"/>
</dbReference>
<dbReference type="GO" id="GO:0075523">
    <property type="term" value="P:viral translational frameshifting"/>
    <property type="evidence" value="ECO:0007669"/>
    <property type="project" value="UniProtKB-KW"/>
</dbReference>
<dbReference type="InterPro" id="IPR002993">
    <property type="entry name" value="ODC_AZ"/>
</dbReference>
<dbReference type="GO" id="GO:0005634">
    <property type="term" value="C:nucleus"/>
    <property type="evidence" value="ECO:0007669"/>
    <property type="project" value="TreeGrafter"/>
</dbReference>
<dbReference type="eggNOG" id="KOG4387">
    <property type="taxonomic scope" value="Eukaryota"/>
</dbReference>
<dbReference type="PANTHER" id="PTHR10279">
    <property type="entry name" value="ORNITHINE DECARBOXYLASE ANTIZYME"/>
    <property type="match status" value="1"/>
</dbReference>
<evidence type="ECO:0000256" key="3">
    <source>
        <dbReference type="ARBA" id="ARBA00017712"/>
    </source>
</evidence>
<dbReference type="AlphaFoldDB" id="A0A1I7S1E7"/>
<dbReference type="SUPFAM" id="SSF55729">
    <property type="entry name" value="Acyl-CoA N-acyltransferases (Nat)"/>
    <property type="match status" value="1"/>
</dbReference>
<dbReference type="Gene3D" id="3.40.630.60">
    <property type="match status" value="1"/>
</dbReference>